<evidence type="ECO:0000256" key="2">
    <source>
        <dbReference type="SAM" id="MobiDB-lite"/>
    </source>
</evidence>
<keyword evidence="1" id="KW-0479">Metal-binding</keyword>
<feature type="compositionally biased region" description="Basic and acidic residues" evidence="2">
    <location>
        <begin position="799"/>
        <end position="809"/>
    </location>
</feature>
<feature type="compositionally biased region" description="Low complexity" evidence="2">
    <location>
        <begin position="787"/>
        <end position="796"/>
    </location>
</feature>
<sequence length="867" mass="100851">EPEELAISNGALYMVAATDDVLYDDVQGDFVVNDVLYNSQDEFDVINDFLHGIDQDKYENGNMMNFEGAQHESTVVYNDWHQTISEGVQGVELQTNTIFLNWDHAMKEVEKYAKSQGFRFRCYRVEKSNETIRRRTLVCEHYGKPEATKNKNPEKETSSKRVGCTWQVNLLCPEKNNPHKVVYVTKLIDEHKNHDLDREHYDFQESLEFTTDMVNDVEFFVTKMNCSPQQIHKALEEKYCVKIYMLVLHRIIWRFRSKSRDHANDAGRLYDELLKKKESDPRWYVEVDWDPDSKCLRRLFYMSPDQIERWLKFGDVILNDNTSSTNRYEMALSLFLVVDNHLSSRLVAQALTDDETKEAHCWILQQIKKATSEAVPHVMFTDADPALVAAIRDEFPTVNAFHCMFHIAQNIPLNLKNSLKDRYDEFIKNFFKVQRSSFITIFEYKWKCLIEKYNNENVVNYLQRMLYVNKESWAKAFVLKLFTAGMSSTSRVESYNSKIKRLIFNSNTTLLELAEKLSLCILEEDKRTEYALFRASIPKTVLVTTADTILPNVCNMLRKYLTVEMLKIQEDQIKQALHYHGVIVNKNELQRYFKINLDDPALFDNSPSYTDIIAKSMLSLVDNNKILEMWGVRQVISNDIRHFVVLLDDGTHLCSCFDHCNRGIVCRHFFQIMLCSRAATFHIQLIRSRWYNDNETSNNSAHDPFLVAQKFEMEQPVTSWSGPVPYLNALVQVQDMHNINRKMIDKRKLYGEAWGKARAALMIAVRRNDHSFIAMLDKYIDNCNELSSDSDTASSSESDDNHNGPEKGKLNPSELMNPHKRKGKGRPKGTGRIRRAGEPSKKTKRQLHCKICDGAGHNRATCSRRQE</sequence>
<organism evidence="4 5">
    <name type="scientific">Cetraspora pellucida</name>
    <dbReference type="NCBI Taxonomy" id="1433469"/>
    <lineage>
        <taxon>Eukaryota</taxon>
        <taxon>Fungi</taxon>
        <taxon>Fungi incertae sedis</taxon>
        <taxon>Mucoromycota</taxon>
        <taxon>Glomeromycotina</taxon>
        <taxon>Glomeromycetes</taxon>
        <taxon>Diversisporales</taxon>
        <taxon>Gigasporaceae</taxon>
        <taxon>Cetraspora</taxon>
    </lineage>
</organism>
<feature type="region of interest" description="Disordered" evidence="2">
    <location>
        <begin position="786"/>
        <end position="850"/>
    </location>
</feature>
<dbReference type="InterPro" id="IPR007527">
    <property type="entry name" value="Znf_SWIM"/>
</dbReference>
<reference evidence="4" key="1">
    <citation type="submission" date="2021-06" db="EMBL/GenBank/DDBJ databases">
        <authorList>
            <person name="Kallberg Y."/>
            <person name="Tangrot J."/>
            <person name="Rosling A."/>
        </authorList>
    </citation>
    <scope>NUCLEOTIDE SEQUENCE</scope>
    <source>
        <strain evidence="4">FL966</strain>
    </source>
</reference>
<comment type="caution">
    <text evidence="4">The sequence shown here is derived from an EMBL/GenBank/DDBJ whole genome shotgun (WGS) entry which is preliminary data.</text>
</comment>
<name>A0A9N9P265_9GLOM</name>
<evidence type="ECO:0000256" key="1">
    <source>
        <dbReference type="PROSITE-ProRule" id="PRU00325"/>
    </source>
</evidence>
<feature type="compositionally biased region" description="Basic residues" evidence="2">
    <location>
        <begin position="818"/>
        <end position="834"/>
    </location>
</feature>
<dbReference type="InterPro" id="IPR018289">
    <property type="entry name" value="MULE_transposase_dom"/>
</dbReference>
<accession>A0A9N9P265</accession>
<dbReference type="PANTHER" id="PTHR47718:SF3">
    <property type="entry name" value="PROTEIN FAR1-RELATED SEQUENCE 5-LIKE"/>
    <property type="match status" value="1"/>
</dbReference>
<dbReference type="OrthoDB" id="2348750at2759"/>
<keyword evidence="1" id="KW-0862">Zinc</keyword>
<dbReference type="InterPro" id="IPR004330">
    <property type="entry name" value="FAR1_DNA_bnd_dom"/>
</dbReference>
<gene>
    <name evidence="4" type="ORF">CPELLU_LOCUS16524</name>
</gene>
<dbReference type="Proteomes" id="UP000789759">
    <property type="component" value="Unassembled WGS sequence"/>
</dbReference>
<keyword evidence="5" id="KW-1185">Reference proteome</keyword>
<evidence type="ECO:0000313" key="4">
    <source>
        <dbReference type="EMBL" id="CAG8783329.1"/>
    </source>
</evidence>
<evidence type="ECO:0000259" key="3">
    <source>
        <dbReference type="PROSITE" id="PS50966"/>
    </source>
</evidence>
<protein>
    <submittedName>
        <fullName evidence="4">8153_t:CDS:1</fullName>
    </submittedName>
</protein>
<feature type="non-terminal residue" evidence="4">
    <location>
        <position position="867"/>
    </location>
</feature>
<dbReference type="Pfam" id="PF03101">
    <property type="entry name" value="FAR1"/>
    <property type="match status" value="1"/>
</dbReference>
<dbReference type="Pfam" id="PF10551">
    <property type="entry name" value="MULE"/>
    <property type="match status" value="1"/>
</dbReference>
<dbReference type="PROSITE" id="PS50966">
    <property type="entry name" value="ZF_SWIM"/>
    <property type="match status" value="1"/>
</dbReference>
<dbReference type="PANTHER" id="PTHR47718">
    <property type="entry name" value="OS01G0519700 PROTEIN"/>
    <property type="match status" value="1"/>
</dbReference>
<keyword evidence="1" id="KW-0863">Zinc-finger</keyword>
<evidence type="ECO:0000313" key="5">
    <source>
        <dbReference type="Proteomes" id="UP000789759"/>
    </source>
</evidence>
<feature type="domain" description="SWIM-type" evidence="3">
    <location>
        <begin position="643"/>
        <end position="677"/>
    </location>
</feature>
<proteinExistence type="predicted"/>
<dbReference type="EMBL" id="CAJVQA010024680">
    <property type="protein sequence ID" value="CAG8783329.1"/>
    <property type="molecule type" value="Genomic_DNA"/>
</dbReference>
<dbReference type="AlphaFoldDB" id="A0A9N9P265"/>
<dbReference type="GO" id="GO:0008270">
    <property type="term" value="F:zinc ion binding"/>
    <property type="evidence" value="ECO:0007669"/>
    <property type="project" value="UniProtKB-KW"/>
</dbReference>